<dbReference type="PANTHER" id="PTHR36214:SF3">
    <property type="entry name" value="ACETYL-COA DECARBONYLASE_SYNTHASE COMPLEX SUBUNIT GAMMA"/>
    <property type="match status" value="1"/>
</dbReference>
<keyword evidence="3" id="KW-1185">Reference proteome</keyword>
<dbReference type="InterPro" id="IPR051069">
    <property type="entry name" value="ACDS_complex_subunit"/>
</dbReference>
<evidence type="ECO:0000259" key="1">
    <source>
        <dbReference type="Pfam" id="PF03599"/>
    </source>
</evidence>
<sequence>MSFKRVPQKFPATIKEVIIGAGDKTVTLGGENVLPFYSFDDKIKNPPRVGVEVSDLGPNRDLPELGKFYAGAEKIADVAKKACTIPGADFISLVLESADPNGANKSIEDCVALCKEVAAAVTLPLVIQGSKNTEKDGQLFVKIADALQGKNVLFMSAKEDNHKGIAVGAVQAYGQKIAAESAVDINLAKQLNVLITQLGIKHESIAMNVGTAAAGYGFEYVVSTMDRIKLAALTQNDDKLQMPIITPVGEQTWAVGESFKSEEEAPAGWGPRESRGIAMEVATASAALAAGSNAVILRHPASVAAVSKLIAALV</sequence>
<dbReference type="Pfam" id="PF03599">
    <property type="entry name" value="CdhD"/>
    <property type="match status" value="1"/>
</dbReference>
<dbReference type="eggNOG" id="COG2069">
    <property type="taxonomic scope" value="Bacteria"/>
</dbReference>
<reference evidence="3" key="1">
    <citation type="submission" date="2009-12" db="EMBL/GenBank/DDBJ databases">
        <title>Complete sequence of Treponema primitia strain ZAS-2.</title>
        <authorList>
            <person name="Tetu S.G."/>
            <person name="Matson E."/>
            <person name="Ren Q."/>
            <person name="Seshadri R."/>
            <person name="Elbourne L."/>
            <person name="Hassan K.A."/>
            <person name="Durkin A."/>
            <person name="Radune D."/>
            <person name="Mohamoud Y."/>
            <person name="Shay R."/>
            <person name="Jin S."/>
            <person name="Zhang X."/>
            <person name="Lucey K."/>
            <person name="Ballor N.R."/>
            <person name="Ottesen E."/>
            <person name="Rosenthal R."/>
            <person name="Allen A."/>
            <person name="Leadbetter J.R."/>
            <person name="Paulsen I.T."/>
        </authorList>
    </citation>
    <scope>NUCLEOTIDE SEQUENCE [LARGE SCALE GENOMIC DNA]</scope>
    <source>
        <strain evidence="3">ATCC BAA-887 / DSM 12427 / ZAS-2</strain>
    </source>
</reference>
<gene>
    <name evidence="2" type="ordered locus">TREPR_3066</name>
</gene>
<dbReference type="STRING" id="545694.TREPR_3066"/>
<dbReference type="Gene3D" id="3.20.20.20">
    <property type="entry name" value="Dihydropteroate synthase-like"/>
    <property type="match status" value="1"/>
</dbReference>
<accession>F5YMN9</accession>
<dbReference type="AlphaFoldDB" id="F5YMN9"/>
<dbReference type="EMBL" id="CP001843">
    <property type="protein sequence ID" value="AEF84841.1"/>
    <property type="molecule type" value="Genomic_DNA"/>
</dbReference>
<dbReference type="NCBIfam" id="NF040759">
    <property type="entry name" value="WLP_AcsD"/>
    <property type="match status" value="1"/>
</dbReference>
<dbReference type="SUPFAM" id="SSF51717">
    <property type="entry name" value="Dihydropteroate synthetase-like"/>
    <property type="match status" value="1"/>
</dbReference>
<dbReference type="PANTHER" id="PTHR36214">
    <property type="match status" value="1"/>
</dbReference>
<dbReference type="OrthoDB" id="148113at2"/>
<dbReference type="InterPro" id="IPR011005">
    <property type="entry name" value="Dihydropteroate_synth-like_sf"/>
</dbReference>
<dbReference type="InterPro" id="IPR016041">
    <property type="entry name" value="Ac-CoA_synth_d_su_TIM-brl"/>
</dbReference>
<dbReference type="NCBIfam" id="NF003376">
    <property type="entry name" value="PRK04452.1-2"/>
    <property type="match status" value="1"/>
</dbReference>
<feature type="domain" description="CO dehydrogenase/acetyl-CoA synthase delta subunit TIM barrel" evidence="1">
    <location>
        <begin position="16"/>
        <end position="246"/>
    </location>
</feature>
<organism evidence="2 3">
    <name type="scientific">Treponema primitia (strain ATCC BAA-887 / DSM 12427 / ZAS-2)</name>
    <dbReference type="NCBI Taxonomy" id="545694"/>
    <lineage>
        <taxon>Bacteria</taxon>
        <taxon>Pseudomonadati</taxon>
        <taxon>Spirochaetota</taxon>
        <taxon>Spirochaetia</taxon>
        <taxon>Spirochaetales</taxon>
        <taxon>Treponemataceae</taxon>
        <taxon>Treponema</taxon>
    </lineage>
</organism>
<dbReference type="KEGG" id="tpi:TREPR_3066"/>
<dbReference type="Proteomes" id="UP000009223">
    <property type="component" value="Chromosome"/>
</dbReference>
<dbReference type="RefSeq" id="WP_015707190.1">
    <property type="nucleotide sequence ID" value="NC_015578.1"/>
</dbReference>
<dbReference type="HOGENOM" id="CLU_040403_1_0_12"/>
<evidence type="ECO:0000313" key="2">
    <source>
        <dbReference type="EMBL" id="AEF84841.1"/>
    </source>
</evidence>
<proteinExistence type="predicted"/>
<evidence type="ECO:0000313" key="3">
    <source>
        <dbReference type="Proteomes" id="UP000009223"/>
    </source>
</evidence>
<protein>
    <submittedName>
        <fullName evidence="2">CO dehydrogenase/acetyl-CoA synthase delta subunit</fullName>
    </submittedName>
</protein>
<reference evidence="2 3" key="2">
    <citation type="journal article" date="2011" name="ISME J.">
        <title>RNA-seq reveals cooperative metabolic interactions between two termite-gut spirochete species in co-culture.</title>
        <authorList>
            <person name="Rosenthal A.Z."/>
            <person name="Matson E.G."/>
            <person name="Eldar A."/>
            <person name="Leadbetter J.R."/>
        </authorList>
    </citation>
    <scope>NUCLEOTIDE SEQUENCE [LARGE SCALE GENOMIC DNA]</scope>
    <source>
        <strain evidence="3">ATCC BAA-887 / DSM 12427 / ZAS-2</strain>
    </source>
</reference>
<name>F5YMN9_TREPZ</name>